<dbReference type="AlphaFoldDB" id="X0VZE8"/>
<feature type="domain" description="4Fe-4S ferredoxin-type" evidence="2">
    <location>
        <begin position="66"/>
        <end position="96"/>
    </location>
</feature>
<keyword evidence="1" id="KW-0004">4Fe-4S</keyword>
<evidence type="ECO:0000256" key="1">
    <source>
        <dbReference type="ARBA" id="ARBA00022485"/>
    </source>
</evidence>
<gene>
    <name evidence="3" type="ORF">S01H1_58976</name>
</gene>
<dbReference type="Gene3D" id="3.30.70.3270">
    <property type="match status" value="1"/>
</dbReference>
<dbReference type="EMBL" id="BARS01038547">
    <property type="protein sequence ID" value="GAG23859.1"/>
    <property type="molecule type" value="Genomic_DNA"/>
</dbReference>
<dbReference type="SUPFAM" id="SSF54862">
    <property type="entry name" value="4Fe-4S ferredoxins"/>
    <property type="match status" value="1"/>
</dbReference>
<dbReference type="InterPro" id="IPR004453">
    <property type="entry name" value="QueG"/>
</dbReference>
<dbReference type="GO" id="GO:0008616">
    <property type="term" value="P:tRNA queuosine(34) biosynthetic process"/>
    <property type="evidence" value="ECO:0007669"/>
    <property type="project" value="InterPro"/>
</dbReference>
<sequence>PLEPIIDFLKNEGYQAIVCESGSILPLKLAAIRAGLGWQGKQSLLISKKYGTFLALGGVITNADLEHNTKDESNPCHNCDKCQKACPLAALDQPYVLNVKKCMSYLLQIENIPKKVQIVMENRIGDCEICQQACPWNKKHLDNPLATKMTEPFRKKIEDWEDFFYLPNLVALSEKGYREMLDHLNTGVPYKIFRRNVLIAMERAKKVGEMANK</sequence>
<comment type="caution">
    <text evidence="3">The sequence shown here is derived from an EMBL/GenBank/DDBJ whole genome shotgun (WGS) entry which is preliminary data.</text>
</comment>
<accession>X0VZE8</accession>
<dbReference type="InterPro" id="IPR017900">
    <property type="entry name" value="4Fe4S_Fe_S_CS"/>
</dbReference>
<dbReference type="InterPro" id="IPR017896">
    <property type="entry name" value="4Fe4S_Fe-S-bd"/>
</dbReference>
<protein>
    <recommendedName>
        <fullName evidence="2">4Fe-4S ferredoxin-type domain-containing protein</fullName>
    </recommendedName>
</protein>
<proteinExistence type="predicted"/>
<dbReference type="Pfam" id="PF13484">
    <property type="entry name" value="Fer4_16"/>
    <property type="match status" value="1"/>
</dbReference>
<dbReference type="GO" id="GO:0051539">
    <property type="term" value="F:4 iron, 4 sulfur cluster binding"/>
    <property type="evidence" value="ECO:0007669"/>
    <property type="project" value="UniProtKB-KW"/>
</dbReference>
<name>X0VZE8_9ZZZZ</name>
<keyword evidence="1" id="KW-0479">Metal-binding</keyword>
<dbReference type="GO" id="GO:0052693">
    <property type="term" value="F:epoxyqueuosine reductase activity"/>
    <property type="evidence" value="ECO:0007669"/>
    <property type="project" value="TreeGrafter"/>
</dbReference>
<organism evidence="3">
    <name type="scientific">marine sediment metagenome</name>
    <dbReference type="NCBI Taxonomy" id="412755"/>
    <lineage>
        <taxon>unclassified sequences</taxon>
        <taxon>metagenomes</taxon>
        <taxon>ecological metagenomes</taxon>
    </lineage>
</organism>
<dbReference type="PROSITE" id="PS51379">
    <property type="entry name" value="4FE4S_FER_2"/>
    <property type="match status" value="1"/>
</dbReference>
<reference evidence="3" key="1">
    <citation type="journal article" date="2014" name="Front. Microbiol.">
        <title>High frequency of phylogenetically diverse reductive dehalogenase-homologous genes in deep subseafloor sedimentary metagenomes.</title>
        <authorList>
            <person name="Kawai M."/>
            <person name="Futagami T."/>
            <person name="Toyoda A."/>
            <person name="Takaki Y."/>
            <person name="Nishi S."/>
            <person name="Hori S."/>
            <person name="Arai W."/>
            <person name="Tsubouchi T."/>
            <person name="Morono Y."/>
            <person name="Uchiyama I."/>
            <person name="Ito T."/>
            <person name="Fujiyama A."/>
            <person name="Inagaki F."/>
            <person name="Takami H."/>
        </authorList>
    </citation>
    <scope>NUCLEOTIDE SEQUENCE</scope>
    <source>
        <strain evidence="3">Expedition CK06-06</strain>
    </source>
</reference>
<keyword evidence="1" id="KW-0408">Iron</keyword>
<evidence type="ECO:0000313" key="3">
    <source>
        <dbReference type="EMBL" id="GAG23859.1"/>
    </source>
</evidence>
<keyword evidence="1" id="KW-0411">Iron-sulfur</keyword>
<feature type="non-terminal residue" evidence="3">
    <location>
        <position position="1"/>
    </location>
</feature>
<evidence type="ECO:0000259" key="2">
    <source>
        <dbReference type="PROSITE" id="PS51379"/>
    </source>
</evidence>
<dbReference type="PANTHER" id="PTHR30002">
    <property type="entry name" value="EPOXYQUEUOSINE REDUCTASE"/>
    <property type="match status" value="1"/>
</dbReference>
<dbReference type="PROSITE" id="PS00198">
    <property type="entry name" value="4FE4S_FER_1"/>
    <property type="match status" value="1"/>
</dbReference>
<dbReference type="PANTHER" id="PTHR30002:SF4">
    <property type="entry name" value="EPOXYQUEUOSINE REDUCTASE"/>
    <property type="match status" value="1"/>
</dbReference>